<accession>A0ABN7BHR5</accession>
<gene>
    <name evidence="1" type="ORF">NTJ_16213</name>
</gene>
<organism evidence="1 2">
    <name type="scientific">Nesidiocoris tenuis</name>
    <dbReference type="NCBI Taxonomy" id="355587"/>
    <lineage>
        <taxon>Eukaryota</taxon>
        <taxon>Metazoa</taxon>
        <taxon>Ecdysozoa</taxon>
        <taxon>Arthropoda</taxon>
        <taxon>Hexapoda</taxon>
        <taxon>Insecta</taxon>
        <taxon>Pterygota</taxon>
        <taxon>Neoptera</taxon>
        <taxon>Paraneoptera</taxon>
        <taxon>Hemiptera</taxon>
        <taxon>Heteroptera</taxon>
        <taxon>Panheteroptera</taxon>
        <taxon>Cimicomorpha</taxon>
        <taxon>Miridae</taxon>
        <taxon>Dicyphina</taxon>
        <taxon>Nesidiocoris</taxon>
    </lineage>
</organism>
<name>A0ABN7BHR5_9HEMI</name>
<sequence length="94" mass="10626">MNKDKISVGGRPGRRLPYKPLSASLRFVEESLLSPPLIWFIYSPLAGLVPYPGEVFPFSFRLTSNPNSSSDFFTFPSDPHVKSRSVIRKRKIAE</sequence>
<evidence type="ECO:0000313" key="2">
    <source>
        <dbReference type="Proteomes" id="UP001307889"/>
    </source>
</evidence>
<dbReference type="Proteomes" id="UP001307889">
    <property type="component" value="Chromosome 16"/>
</dbReference>
<dbReference type="EMBL" id="AP028924">
    <property type="protein sequence ID" value="BET03395.1"/>
    <property type="molecule type" value="Genomic_DNA"/>
</dbReference>
<protein>
    <submittedName>
        <fullName evidence="1">Uncharacterized protein</fullName>
    </submittedName>
</protein>
<proteinExistence type="predicted"/>
<evidence type="ECO:0000313" key="1">
    <source>
        <dbReference type="EMBL" id="BET03395.1"/>
    </source>
</evidence>
<reference evidence="1 2" key="1">
    <citation type="submission" date="2023-09" db="EMBL/GenBank/DDBJ databases">
        <title>Nesidiocoris tenuis whole genome shotgun sequence.</title>
        <authorList>
            <person name="Shibata T."/>
            <person name="Shimoda M."/>
            <person name="Kobayashi T."/>
            <person name="Uehara T."/>
        </authorList>
    </citation>
    <scope>NUCLEOTIDE SEQUENCE [LARGE SCALE GENOMIC DNA]</scope>
    <source>
        <strain evidence="1 2">Japan</strain>
    </source>
</reference>
<keyword evidence="2" id="KW-1185">Reference proteome</keyword>